<feature type="region of interest" description="Disordered" evidence="1">
    <location>
        <begin position="57"/>
        <end position="99"/>
    </location>
</feature>
<feature type="compositionally biased region" description="Basic residues" evidence="1">
    <location>
        <begin position="70"/>
        <end position="79"/>
    </location>
</feature>
<dbReference type="Gene3D" id="3.90.75.20">
    <property type="match status" value="1"/>
</dbReference>
<accession>A0A4R6VN74</accession>
<dbReference type="Proteomes" id="UP000295391">
    <property type="component" value="Unassembled WGS sequence"/>
</dbReference>
<protein>
    <submittedName>
        <fullName evidence="3">HNH endonuclease</fullName>
    </submittedName>
</protein>
<evidence type="ECO:0000313" key="4">
    <source>
        <dbReference type="Proteomes" id="UP000295391"/>
    </source>
</evidence>
<feature type="domain" description="HNH nuclease" evidence="2">
    <location>
        <begin position="128"/>
        <end position="167"/>
    </location>
</feature>
<evidence type="ECO:0000313" key="3">
    <source>
        <dbReference type="EMBL" id="TDQ63623.1"/>
    </source>
</evidence>
<sequence length="208" mass="23774">MKGRSIPYSKEELVWLEARKTKPRRQLHTEFVQTFGRDDITLANFKAKCTRMGWKTGRTGQFKKGITPHNKGKPHPPKGRAKETQFKKGNTPHNTNYLGHERQTKNGYIEISVDEVNPHTGYERRYVLKHRWMWEKANGPVPEGHALKCLDGDKTNCDPSNWEAIPRALLPRLSGAKKGINYDQAPAELKPTILTVAKLEHASREANQ</sequence>
<dbReference type="SUPFAM" id="SSF54060">
    <property type="entry name" value="His-Me finger endonucleases"/>
    <property type="match status" value="1"/>
</dbReference>
<name>A0A4R6VN74_9HYPH</name>
<dbReference type="InterPro" id="IPR003615">
    <property type="entry name" value="HNH_nuc"/>
</dbReference>
<evidence type="ECO:0000259" key="2">
    <source>
        <dbReference type="Pfam" id="PF13392"/>
    </source>
</evidence>
<dbReference type="OrthoDB" id="6638408at2"/>
<organism evidence="3 4">
    <name type="scientific">Maritalea mobilis</name>
    <dbReference type="NCBI Taxonomy" id="483324"/>
    <lineage>
        <taxon>Bacteria</taxon>
        <taxon>Pseudomonadati</taxon>
        <taxon>Pseudomonadota</taxon>
        <taxon>Alphaproteobacteria</taxon>
        <taxon>Hyphomicrobiales</taxon>
        <taxon>Devosiaceae</taxon>
        <taxon>Maritalea</taxon>
    </lineage>
</organism>
<feature type="compositionally biased region" description="Polar residues" evidence="1">
    <location>
        <begin position="87"/>
        <end position="97"/>
    </location>
</feature>
<comment type="caution">
    <text evidence="3">The sequence shown here is derived from an EMBL/GenBank/DDBJ whole genome shotgun (WGS) entry which is preliminary data.</text>
</comment>
<dbReference type="EMBL" id="SNYR01000002">
    <property type="protein sequence ID" value="TDQ63623.1"/>
    <property type="molecule type" value="Genomic_DNA"/>
</dbReference>
<evidence type="ECO:0000256" key="1">
    <source>
        <dbReference type="SAM" id="MobiDB-lite"/>
    </source>
</evidence>
<dbReference type="GO" id="GO:0004519">
    <property type="term" value="F:endonuclease activity"/>
    <property type="evidence" value="ECO:0007669"/>
    <property type="project" value="UniProtKB-KW"/>
</dbReference>
<keyword evidence="3" id="KW-0540">Nuclease</keyword>
<keyword evidence="3" id="KW-0378">Hydrolase</keyword>
<dbReference type="Pfam" id="PF13392">
    <property type="entry name" value="HNH_3"/>
    <property type="match status" value="1"/>
</dbReference>
<keyword evidence="3" id="KW-0255">Endonuclease</keyword>
<reference evidence="3 4" key="1">
    <citation type="submission" date="2019-03" db="EMBL/GenBank/DDBJ databases">
        <title>Genomic Encyclopedia of Type Strains, Phase III (KMG-III): the genomes of soil and plant-associated and newly described type strains.</title>
        <authorList>
            <person name="Whitman W."/>
        </authorList>
    </citation>
    <scope>NUCLEOTIDE SEQUENCE [LARGE SCALE GENOMIC DNA]</scope>
    <source>
        <strain evidence="3 4">CGMCC 1.7002</strain>
    </source>
</reference>
<proteinExistence type="predicted"/>
<gene>
    <name evidence="3" type="ORF">ATL17_1630</name>
</gene>
<dbReference type="AlphaFoldDB" id="A0A4R6VN74"/>
<keyword evidence="4" id="KW-1185">Reference proteome</keyword>
<dbReference type="RefSeq" id="WP_133572294.1">
    <property type="nucleotide sequence ID" value="NZ_SNYR01000002.1"/>
</dbReference>
<dbReference type="InterPro" id="IPR044925">
    <property type="entry name" value="His-Me_finger_sf"/>
</dbReference>